<proteinExistence type="predicted"/>
<dbReference type="InterPro" id="IPR010865">
    <property type="entry name" value="DUF1499"/>
</dbReference>
<feature type="transmembrane region" description="Helical" evidence="1">
    <location>
        <begin position="34"/>
        <end position="56"/>
    </location>
</feature>
<dbReference type="EMBL" id="CP103416">
    <property type="protein sequence ID" value="UVW34048.1"/>
    <property type="molecule type" value="Genomic_DNA"/>
</dbReference>
<feature type="transmembrane region" description="Helical" evidence="1">
    <location>
        <begin position="68"/>
        <end position="88"/>
    </location>
</feature>
<evidence type="ECO:0000313" key="3">
    <source>
        <dbReference type="Proteomes" id="UP001059934"/>
    </source>
</evidence>
<keyword evidence="1" id="KW-0472">Membrane</keyword>
<keyword evidence="1" id="KW-1133">Transmembrane helix</keyword>
<dbReference type="Pfam" id="PF07386">
    <property type="entry name" value="DUF1499"/>
    <property type="match status" value="1"/>
</dbReference>
<evidence type="ECO:0000256" key="1">
    <source>
        <dbReference type="SAM" id="Phobius"/>
    </source>
</evidence>
<keyword evidence="1" id="KW-0812">Transmembrane</keyword>
<organism evidence="2 3">
    <name type="scientific">SAR92 clade bacterium H455</name>
    <dbReference type="NCBI Taxonomy" id="2974818"/>
    <lineage>
        <taxon>Bacteria</taxon>
        <taxon>Pseudomonadati</taxon>
        <taxon>Pseudomonadota</taxon>
        <taxon>Gammaproteobacteria</taxon>
        <taxon>Cellvibrionales</taxon>
        <taxon>Porticoccaceae</taxon>
        <taxon>SAR92 clade</taxon>
    </lineage>
</organism>
<accession>A0ABY5TP15</accession>
<reference evidence="2" key="1">
    <citation type="submission" date="2022-08" db="EMBL/GenBank/DDBJ databases">
        <title>Catabolic pathway analysis in culturable SAR92 clade bacteria reveals their overlooked roles in DMSP degradation in coastal seas.</title>
        <authorList>
            <person name="He X."/>
            <person name="Zhang X."/>
            <person name="Zhang Y."/>
        </authorList>
    </citation>
    <scope>NUCLEOTIDE SEQUENCE</scope>
    <source>
        <strain evidence="2">H455</strain>
    </source>
</reference>
<keyword evidence="3" id="KW-1185">Reference proteome</keyword>
<dbReference type="Proteomes" id="UP001059934">
    <property type="component" value="Chromosome"/>
</dbReference>
<name>A0ABY5TP15_9GAMM</name>
<evidence type="ECO:0000313" key="2">
    <source>
        <dbReference type="EMBL" id="UVW34048.1"/>
    </source>
</evidence>
<sequence length="246" mass="27029">MKIISWSGQGAFVSSVLAVLGYRADLLPFRLAFLLFLLALLLCVVVVILGLCSLVIDLVKKRPLGMDYLLLVVICSIGPGVTLFSVGLDGIKAPMIHDITSDTVNPPVFLFTQEEQGFRENSLVYGADEFSAEQLSGLQLSGYPDIRTMTVKLPARVVYQKALFVASFLGWEISAQDVLIFHFEAQATTAMFGFVDDIVVRITPLGEDSTAIDIRSVSRLGTSDFSANAKRIRLFFDKLGEELIIR</sequence>
<gene>
    <name evidence="2" type="ORF">NYF23_08380</name>
</gene>
<protein>
    <submittedName>
        <fullName evidence="2">DUF1499 domain-containing protein</fullName>
    </submittedName>
</protein>